<accession>A0A3S5C0Q9</accession>
<reference evidence="1" key="1">
    <citation type="submission" date="2018-11" db="EMBL/GenBank/DDBJ databases">
        <authorList>
            <consortium name="Pathogen Informatics"/>
        </authorList>
    </citation>
    <scope>NUCLEOTIDE SEQUENCE</scope>
</reference>
<keyword evidence="2" id="KW-1185">Reference proteome</keyword>
<dbReference type="AlphaFoldDB" id="A0A3S5C0Q9"/>
<organism evidence="1 2">
    <name type="scientific">Protopolystoma xenopodis</name>
    <dbReference type="NCBI Taxonomy" id="117903"/>
    <lineage>
        <taxon>Eukaryota</taxon>
        <taxon>Metazoa</taxon>
        <taxon>Spiralia</taxon>
        <taxon>Lophotrochozoa</taxon>
        <taxon>Platyhelminthes</taxon>
        <taxon>Monogenea</taxon>
        <taxon>Polyopisthocotylea</taxon>
        <taxon>Polystomatidea</taxon>
        <taxon>Polystomatidae</taxon>
        <taxon>Protopolystoma</taxon>
    </lineage>
</organism>
<evidence type="ECO:0000313" key="1">
    <source>
        <dbReference type="EMBL" id="VEL27803.1"/>
    </source>
</evidence>
<evidence type="ECO:0000313" key="2">
    <source>
        <dbReference type="Proteomes" id="UP000784294"/>
    </source>
</evidence>
<comment type="caution">
    <text evidence="1">The sequence shown here is derived from an EMBL/GenBank/DDBJ whole genome shotgun (WGS) entry which is preliminary data.</text>
</comment>
<dbReference type="Proteomes" id="UP000784294">
    <property type="component" value="Unassembled WGS sequence"/>
</dbReference>
<gene>
    <name evidence="1" type="ORF">PXEA_LOCUS21243</name>
</gene>
<sequence length="50" mass="5278">MVVDKRDLDVADASAPYLFSDVNFILGANTCTSLSPQGCNGPLKPSTNYA</sequence>
<dbReference type="EMBL" id="CAAALY010089977">
    <property type="protein sequence ID" value="VEL27803.1"/>
    <property type="molecule type" value="Genomic_DNA"/>
</dbReference>
<protein>
    <submittedName>
        <fullName evidence="1">Uncharacterized protein</fullName>
    </submittedName>
</protein>
<proteinExistence type="predicted"/>
<name>A0A3S5C0Q9_9PLAT</name>